<protein>
    <recommendedName>
        <fullName evidence="6">Cytochrome P450</fullName>
    </recommendedName>
</protein>
<dbReference type="EMBL" id="JAUJYO010000017">
    <property type="protein sequence ID" value="KAK1293705.1"/>
    <property type="molecule type" value="Genomic_DNA"/>
</dbReference>
<reference evidence="4" key="2">
    <citation type="submission" date="2023-06" db="EMBL/GenBank/DDBJ databases">
        <authorList>
            <person name="Ma L."/>
            <person name="Liu K.-W."/>
            <person name="Li Z."/>
            <person name="Hsiao Y.-Y."/>
            <person name="Qi Y."/>
            <person name="Fu T."/>
            <person name="Tang G."/>
            <person name="Zhang D."/>
            <person name="Sun W.-H."/>
            <person name="Liu D.-K."/>
            <person name="Li Y."/>
            <person name="Chen G.-Z."/>
            <person name="Liu X.-D."/>
            <person name="Liao X.-Y."/>
            <person name="Jiang Y.-T."/>
            <person name="Yu X."/>
            <person name="Hao Y."/>
            <person name="Huang J."/>
            <person name="Zhao X.-W."/>
            <person name="Ke S."/>
            <person name="Chen Y.-Y."/>
            <person name="Wu W.-L."/>
            <person name="Hsu J.-L."/>
            <person name="Lin Y.-F."/>
            <person name="Huang M.-D."/>
            <person name="Li C.-Y."/>
            <person name="Huang L."/>
            <person name="Wang Z.-W."/>
            <person name="Zhao X."/>
            <person name="Zhong W.-Y."/>
            <person name="Peng D.-H."/>
            <person name="Ahmad S."/>
            <person name="Lan S."/>
            <person name="Zhang J.-S."/>
            <person name="Tsai W.-C."/>
            <person name="Van De Peer Y."/>
            <person name="Liu Z.-J."/>
        </authorList>
    </citation>
    <scope>NUCLEOTIDE SEQUENCE</scope>
    <source>
        <strain evidence="4">CP</strain>
        <tissue evidence="4">Leaves</tissue>
    </source>
</reference>
<gene>
    <name evidence="4" type="ORF">QJS10_CPB17g01714</name>
</gene>
<dbReference type="SUPFAM" id="SSF48264">
    <property type="entry name" value="Cytochrome P450"/>
    <property type="match status" value="1"/>
</dbReference>
<proteinExistence type="inferred from homology"/>
<evidence type="ECO:0000313" key="4">
    <source>
        <dbReference type="EMBL" id="KAK1293705.1"/>
    </source>
</evidence>
<comment type="caution">
    <text evidence="4">The sequence shown here is derived from an EMBL/GenBank/DDBJ whole genome shotgun (WGS) entry which is preliminary data.</text>
</comment>
<accession>A0AAV9CXV4</accession>
<organism evidence="4 5">
    <name type="scientific">Acorus calamus</name>
    <name type="common">Sweet flag</name>
    <dbReference type="NCBI Taxonomy" id="4465"/>
    <lineage>
        <taxon>Eukaryota</taxon>
        <taxon>Viridiplantae</taxon>
        <taxon>Streptophyta</taxon>
        <taxon>Embryophyta</taxon>
        <taxon>Tracheophyta</taxon>
        <taxon>Spermatophyta</taxon>
        <taxon>Magnoliopsida</taxon>
        <taxon>Liliopsida</taxon>
        <taxon>Acoraceae</taxon>
        <taxon>Acorus</taxon>
    </lineage>
</organism>
<dbReference type="InterPro" id="IPR050196">
    <property type="entry name" value="Cytochrome_P450_Monoox"/>
</dbReference>
<evidence type="ECO:0000256" key="2">
    <source>
        <dbReference type="PIRSR" id="PIRSR602401-1"/>
    </source>
</evidence>
<sequence length="598" mass="67295">MNHFRPLYVSFFPLSPTFDEPKTIEMDTCDHSRPYILLIFLIGRLRSPPCPTSDGWSFLSDYSDRATNVFLWVSLIAVTALLLKRIAELLLLWARSARIPGPPSPSFFGHTSLVSGSGDLTGLLGRVHEKYGPVVKLWLGPQPLISLKDPTVIREVLKDAKDKLPSTGWAFGLGRCGLFSPSFKKVQKMRESLAMRLNDKLLDRAHAVPLKVIDCVMERIKSTMDKGSLDCSSFSPHMGFYVIGALIFGEGFLSWPKVAIYEELLMMIANNSRLWALYDIPPVWKRGFWRYWRLRMRLRTLTQDIISHCRTGQKISSQADQRLGVDRKHVNTEVMAGSFLLEAFDGHRSLNEEPCGSIMGVMFHGYLTISALVNNVLIWIALDSDIQEKIYSEILAVCKGSAELDSHNVQRMHILLAVVYESARLLPRRPLLQRCSLGHDLNLKTGVTLPAKALYVIPVQLVQTDNIIWGDDACQFNPYRFLSKDDRHTDISLEDKSDLESVKSFTVPPGRNKDPVNSSFVLNDPNDNAAFLPFGSGSRACIGQRFSILSIATLCASLLQHYEIRIQPGSVDNPKPTTNTWVFQPLPTPKIAFVRRAH</sequence>
<dbReference type="Gene3D" id="1.10.630.10">
    <property type="entry name" value="Cytochrome P450"/>
    <property type="match status" value="1"/>
</dbReference>
<dbReference type="PROSITE" id="PS00086">
    <property type="entry name" value="CYTOCHROME_P450"/>
    <property type="match status" value="1"/>
</dbReference>
<feature type="binding site" description="axial binding residue" evidence="2">
    <location>
        <position position="541"/>
    </location>
    <ligand>
        <name>heme</name>
        <dbReference type="ChEBI" id="CHEBI:30413"/>
    </ligand>
    <ligandPart>
        <name>Fe</name>
        <dbReference type="ChEBI" id="CHEBI:18248"/>
    </ligandPart>
</feature>
<dbReference type="PANTHER" id="PTHR24291">
    <property type="entry name" value="CYTOCHROME P450 FAMILY 4"/>
    <property type="match status" value="1"/>
</dbReference>
<dbReference type="Pfam" id="PF00067">
    <property type="entry name" value="p450"/>
    <property type="match status" value="1"/>
</dbReference>
<keyword evidence="2 3" id="KW-0408">Iron</keyword>
<dbReference type="AlphaFoldDB" id="A0AAV9CXV4"/>
<evidence type="ECO:0000256" key="3">
    <source>
        <dbReference type="RuleBase" id="RU000461"/>
    </source>
</evidence>
<comment type="cofactor">
    <cofactor evidence="2">
        <name>heme</name>
        <dbReference type="ChEBI" id="CHEBI:30413"/>
    </cofactor>
</comment>
<keyword evidence="2 3" id="KW-0349">Heme</keyword>
<dbReference type="GO" id="GO:0005506">
    <property type="term" value="F:iron ion binding"/>
    <property type="evidence" value="ECO:0007669"/>
    <property type="project" value="InterPro"/>
</dbReference>
<evidence type="ECO:0000313" key="5">
    <source>
        <dbReference type="Proteomes" id="UP001180020"/>
    </source>
</evidence>
<dbReference type="CDD" id="cd00302">
    <property type="entry name" value="cytochrome_P450"/>
    <property type="match status" value="1"/>
</dbReference>
<evidence type="ECO:0000256" key="1">
    <source>
        <dbReference type="ARBA" id="ARBA00010617"/>
    </source>
</evidence>
<dbReference type="PANTHER" id="PTHR24291:SF185">
    <property type="entry name" value="PREMNASPIRODIENE OXYGENASE-LIKE"/>
    <property type="match status" value="1"/>
</dbReference>
<dbReference type="GO" id="GO:0016705">
    <property type="term" value="F:oxidoreductase activity, acting on paired donors, with incorporation or reduction of molecular oxygen"/>
    <property type="evidence" value="ECO:0007669"/>
    <property type="project" value="InterPro"/>
</dbReference>
<dbReference type="PRINTS" id="PR00463">
    <property type="entry name" value="EP450I"/>
</dbReference>
<dbReference type="InterPro" id="IPR017972">
    <property type="entry name" value="Cyt_P450_CS"/>
</dbReference>
<evidence type="ECO:0008006" key="6">
    <source>
        <dbReference type="Google" id="ProtNLM"/>
    </source>
</evidence>
<keyword evidence="3" id="KW-0560">Oxidoreductase</keyword>
<dbReference type="GO" id="GO:0020037">
    <property type="term" value="F:heme binding"/>
    <property type="evidence" value="ECO:0007669"/>
    <property type="project" value="InterPro"/>
</dbReference>
<dbReference type="InterPro" id="IPR002401">
    <property type="entry name" value="Cyt_P450_E_grp-I"/>
</dbReference>
<dbReference type="InterPro" id="IPR001128">
    <property type="entry name" value="Cyt_P450"/>
</dbReference>
<dbReference type="PRINTS" id="PR00385">
    <property type="entry name" value="P450"/>
</dbReference>
<reference evidence="4" key="1">
    <citation type="journal article" date="2023" name="Nat. Commun.">
        <title>Diploid and tetraploid genomes of Acorus and the evolution of monocots.</title>
        <authorList>
            <person name="Ma L."/>
            <person name="Liu K.W."/>
            <person name="Li Z."/>
            <person name="Hsiao Y.Y."/>
            <person name="Qi Y."/>
            <person name="Fu T."/>
            <person name="Tang G.D."/>
            <person name="Zhang D."/>
            <person name="Sun W.H."/>
            <person name="Liu D.K."/>
            <person name="Li Y."/>
            <person name="Chen G.Z."/>
            <person name="Liu X.D."/>
            <person name="Liao X.Y."/>
            <person name="Jiang Y.T."/>
            <person name="Yu X."/>
            <person name="Hao Y."/>
            <person name="Huang J."/>
            <person name="Zhao X.W."/>
            <person name="Ke S."/>
            <person name="Chen Y.Y."/>
            <person name="Wu W.L."/>
            <person name="Hsu J.L."/>
            <person name="Lin Y.F."/>
            <person name="Huang M.D."/>
            <person name="Li C.Y."/>
            <person name="Huang L."/>
            <person name="Wang Z.W."/>
            <person name="Zhao X."/>
            <person name="Zhong W.Y."/>
            <person name="Peng D.H."/>
            <person name="Ahmad S."/>
            <person name="Lan S."/>
            <person name="Zhang J.S."/>
            <person name="Tsai W.C."/>
            <person name="Van de Peer Y."/>
            <person name="Liu Z.J."/>
        </authorList>
    </citation>
    <scope>NUCLEOTIDE SEQUENCE</scope>
    <source>
        <strain evidence="4">CP</strain>
    </source>
</reference>
<keyword evidence="3" id="KW-0503">Monooxygenase</keyword>
<keyword evidence="5" id="KW-1185">Reference proteome</keyword>
<dbReference type="Proteomes" id="UP001180020">
    <property type="component" value="Unassembled WGS sequence"/>
</dbReference>
<dbReference type="InterPro" id="IPR036396">
    <property type="entry name" value="Cyt_P450_sf"/>
</dbReference>
<comment type="similarity">
    <text evidence="1 3">Belongs to the cytochrome P450 family.</text>
</comment>
<dbReference type="GO" id="GO:0004497">
    <property type="term" value="F:monooxygenase activity"/>
    <property type="evidence" value="ECO:0007669"/>
    <property type="project" value="UniProtKB-KW"/>
</dbReference>
<keyword evidence="2 3" id="KW-0479">Metal-binding</keyword>
<name>A0AAV9CXV4_ACOCL</name>